<accession>A0A2T7UDA7</accession>
<dbReference type="PRINTS" id="PR00598">
    <property type="entry name" value="HTHMARR"/>
</dbReference>
<organism evidence="5 6">
    <name type="scientific">Limnohabitans planktonicus II-D5</name>
    <dbReference type="NCBI Taxonomy" id="1293045"/>
    <lineage>
        <taxon>Bacteria</taxon>
        <taxon>Pseudomonadati</taxon>
        <taxon>Pseudomonadota</taxon>
        <taxon>Betaproteobacteria</taxon>
        <taxon>Burkholderiales</taxon>
        <taxon>Comamonadaceae</taxon>
        <taxon>Limnohabitans</taxon>
    </lineage>
</organism>
<dbReference type="Pfam" id="PF12802">
    <property type="entry name" value="MarR_2"/>
    <property type="match status" value="1"/>
</dbReference>
<dbReference type="SUPFAM" id="SSF46785">
    <property type="entry name" value="Winged helix' DNA-binding domain"/>
    <property type="match status" value="1"/>
</dbReference>
<evidence type="ECO:0000256" key="1">
    <source>
        <dbReference type="ARBA" id="ARBA00023015"/>
    </source>
</evidence>
<feature type="domain" description="HTH marR-type" evidence="4">
    <location>
        <begin position="62"/>
        <end position="194"/>
    </location>
</feature>
<dbReference type="Gene3D" id="1.10.10.10">
    <property type="entry name" value="Winged helix-like DNA-binding domain superfamily/Winged helix DNA-binding domain"/>
    <property type="match status" value="1"/>
</dbReference>
<evidence type="ECO:0000313" key="6">
    <source>
        <dbReference type="Proteomes" id="UP000037507"/>
    </source>
</evidence>
<proteinExistence type="predicted"/>
<evidence type="ECO:0000256" key="3">
    <source>
        <dbReference type="ARBA" id="ARBA00023163"/>
    </source>
</evidence>
<dbReference type="PANTHER" id="PTHR33164">
    <property type="entry name" value="TRANSCRIPTIONAL REGULATOR, MARR FAMILY"/>
    <property type="match status" value="1"/>
</dbReference>
<keyword evidence="3" id="KW-0804">Transcription</keyword>
<protein>
    <submittedName>
        <fullName evidence="5">MarR family transcriptional regulator</fullName>
    </submittedName>
</protein>
<dbReference type="PROSITE" id="PS01117">
    <property type="entry name" value="HTH_MARR_1"/>
    <property type="match status" value="1"/>
</dbReference>
<evidence type="ECO:0000259" key="4">
    <source>
        <dbReference type="PROSITE" id="PS50995"/>
    </source>
</evidence>
<name>A0A2T7UDA7_9BURK</name>
<dbReference type="PROSITE" id="PS50995">
    <property type="entry name" value="HTH_MARR_2"/>
    <property type="match status" value="1"/>
</dbReference>
<dbReference type="InterPro" id="IPR036388">
    <property type="entry name" value="WH-like_DNA-bd_sf"/>
</dbReference>
<dbReference type="GO" id="GO:0006950">
    <property type="term" value="P:response to stress"/>
    <property type="evidence" value="ECO:0007669"/>
    <property type="project" value="TreeGrafter"/>
</dbReference>
<sequence>MNDPMPGITRPSQTASKTAPKTLATAALKTPLPASSKGLRHSAKVIKPAAACVEQVDTRYLQSLMGYNARRAALSIIELFLERLAPYGLKPVDFSVMSTIGHNPGVTSRQLCAALNLLPPNLVGLIQSLEARGLIERKPHPHDGRAVGLHATAKGQALMVQAEQTATELETEKTAKLTPAERKTLLSLLQKIYL</sequence>
<dbReference type="InterPro" id="IPR036390">
    <property type="entry name" value="WH_DNA-bd_sf"/>
</dbReference>
<dbReference type="InterPro" id="IPR039422">
    <property type="entry name" value="MarR/SlyA-like"/>
</dbReference>
<gene>
    <name evidence="5" type="ORF">H663_011020</name>
</gene>
<dbReference type="GO" id="GO:0003677">
    <property type="term" value="F:DNA binding"/>
    <property type="evidence" value="ECO:0007669"/>
    <property type="project" value="UniProtKB-KW"/>
</dbReference>
<dbReference type="Proteomes" id="UP000037507">
    <property type="component" value="Unassembled WGS sequence"/>
</dbReference>
<keyword evidence="2" id="KW-0238">DNA-binding</keyword>
<keyword evidence="1" id="KW-0805">Transcription regulation</keyword>
<evidence type="ECO:0000313" key="5">
    <source>
        <dbReference type="EMBL" id="PVE42677.1"/>
    </source>
</evidence>
<dbReference type="PANTHER" id="PTHR33164:SF89">
    <property type="entry name" value="MARR FAMILY REGULATORY PROTEIN"/>
    <property type="match status" value="1"/>
</dbReference>
<dbReference type="STRING" id="1293045.H663_13425"/>
<comment type="caution">
    <text evidence="5">The sequence shown here is derived from an EMBL/GenBank/DDBJ whole genome shotgun (WGS) entry which is preliminary data.</text>
</comment>
<dbReference type="EMBL" id="LFYT02000012">
    <property type="protein sequence ID" value="PVE42677.1"/>
    <property type="molecule type" value="Genomic_DNA"/>
</dbReference>
<keyword evidence="6" id="KW-1185">Reference proteome</keyword>
<evidence type="ECO:0000256" key="2">
    <source>
        <dbReference type="ARBA" id="ARBA00023125"/>
    </source>
</evidence>
<reference evidence="5" key="1">
    <citation type="submission" date="2017-04" db="EMBL/GenBank/DDBJ databases">
        <title>Unexpected and diverse lifestyles within the genus Limnohabitans.</title>
        <authorList>
            <person name="Kasalicky V."/>
            <person name="Mehrshad M."/>
            <person name="Andrei S.-A."/>
            <person name="Salcher M."/>
            <person name="Kratochvilova H."/>
            <person name="Simek K."/>
            <person name="Ghai R."/>
        </authorList>
    </citation>
    <scope>NUCLEOTIDE SEQUENCE [LARGE SCALE GENOMIC DNA]</scope>
    <source>
        <strain evidence="5">II-D5</strain>
    </source>
</reference>
<dbReference type="AlphaFoldDB" id="A0A2T7UDA7"/>
<dbReference type="GO" id="GO:0003700">
    <property type="term" value="F:DNA-binding transcription factor activity"/>
    <property type="evidence" value="ECO:0007669"/>
    <property type="project" value="InterPro"/>
</dbReference>
<dbReference type="SMART" id="SM00347">
    <property type="entry name" value="HTH_MARR"/>
    <property type="match status" value="1"/>
</dbReference>
<dbReference type="InterPro" id="IPR023187">
    <property type="entry name" value="Tscrpt_reg_MarR-type_CS"/>
</dbReference>
<dbReference type="RefSeq" id="WP_083451353.1">
    <property type="nucleotide sequence ID" value="NZ_LFYT02000012.1"/>
</dbReference>
<dbReference type="InterPro" id="IPR000835">
    <property type="entry name" value="HTH_MarR-typ"/>
</dbReference>